<reference evidence="9" key="1">
    <citation type="submission" date="2013-09" db="EMBL/GenBank/DDBJ databases">
        <title>Corchorus olitorius genome sequencing.</title>
        <authorList>
            <person name="Alam M."/>
            <person name="Haque M.S."/>
            <person name="Islam M.S."/>
            <person name="Emdad E.M."/>
            <person name="Islam M.M."/>
            <person name="Ahmed B."/>
            <person name="Halim A."/>
            <person name="Hossen Q.M.M."/>
            <person name="Hossain M.Z."/>
            <person name="Ahmed R."/>
            <person name="Khan M.M."/>
            <person name="Islam R."/>
            <person name="Rashid M.M."/>
            <person name="Khan S.A."/>
            <person name="Rahman M.S."/>
            <person name="Alam M."/>
            <person name="Yahiya A.S."/>
            <person name="Khan M.S."/>
            <person name="Azam M.S."/>
            <person name="Haque T."/>
            <person name="Lashkar M.Z.H."/>
            <person name="Akhand A.I."/>
            <person name="Morshed G."/>
            <person name="Roy S."/>
            <person name="Uddin K.S."/>
            <person name="Rabeya T."/>
            <person name="Hossain A.S."/>
            <person name="Chowdhury A."/>
            <person name="Snigdha A.R."/>
            <person name="Mortoza M.S."/>
            <person name="Matin S.A."/>
            <person name="Hoque S.M.E."/>
            <person name="Islam M.K."/>
            <person name="Roy D.K."/>
            <person name="Haider R."/>
            <person name="Moosa M.M."/>
            <person name="Elias S.M."/>
            <person name="Hasan A.M."/>
            <person name="Jahan S."/>
            <person name="Shafiuddin M."/>
            <person name="Mahmood N."/>
            <person name="Shommy N.S."/>
        </authorList>
    </citation>
    <scope>NUCLEOTIDE SEQUENCE [LARGE SCALE GENOMIC DNA]</scope>
    <source>
        <strain evidence="9">cv. O-4</strain>
    </source>
</reference>
<feature type="domain" description="AAA+ ATPase" evidence="7">
    <location>
        <begin position="445"/>
        <end position="581"/>
    </location>
</feature>
<dbReference type="Pfam" id="PF13041">
    <property type="entry name" value="PPR_2"/>
    <property type="match status" value="6"/>
</dbReference>
<dbReference type="InterPro" id="IPR058958">
    <property type="entry name" value="DPBB_CI111"/>
</dbReference>
<dbReference type="NCBIfam" id="TIGR00756">
    <property type="entry name" value="PPR"/>
    <property type="match status" value="11"/>
</dbReference>
<dbReference type="GO" id="GO:0016887">
    <property type="term" value="F:ATP hydrolysis activity"/>
    <property type="evidence" value="ECO:0007669"/>
    <property type="project" value="InterPro"/>
</dbReference>
<feature type="repeat" description="PPR" evidence="5">
    <location>
        <begin position="1506"/>
        <end position="1540"/>
    </location>
</feature>
<feature type="domain" description="AAA+ ATPase" evidence="7">
    <location>
        <begin position="786"/>
        <end position="924"/>
    </location>
</feature>
<dbReference type="OrthoDB" id="27435at2759"/>
<evidence type="ECO:0000256" key="5">
    <source>
        <dbReference type="PROSITE-ProRule" id="PRU00708"/>
    </source>
</evidence>
<feature type="repeat" description="PPR" evidence="5">
    <location>
        <begin position="1541"/>
        <end position="1575"/>
    </location>
</feature>
<feature type="compositionally biased region" description="Polar residues" evidence="6">
    <location>
        <begin position="17"/>
        <end position="27"/>
    </location>
</feature>
<feature type="repeat" description="PPR" evidence="5">
    <location>
        <begin position="1750"/>
        <end position="1784"/>
    </location>
</feature>
<dbReference type="Pfam" id="PF26429">
    <property type="entry name" value="DPBB_CI111"/>
    <property type="match status" value="1"/>
</dbReference>
<keyword evidence="9" id="KW-1185">Reference proteome</keyword>
<dbReference type="EMBL" id="AWUE01016273">
    <property type="protein sequence ID" value="OMO93339.1"/>
    <property type="molecule type" value="Genomic_DNA"/>
</dbReference>
<evidence type="ECO:0000259" key="7">
    <source>
        <dbReference type="SMART" id="SM00382"/>
    </source>
</evidence>
<dbReference type="CDD" id="cd19503">
    <property type="entry name" value="RecA-like_CDC48_NLV2_r1-like"/>
    <property type="match status" value="1"/>
</dbReference>
<dbReference type="GO" id="GO:0009507">
    <property type="term" value="C:chloroplast"/>
    <property type="evidence" value="ECO:0007669"/>
    <property type="project" value="TreeGrafter"/>
</dbReference>
<dbReference type="Pfam" id="PF17862">
    <property type="entry name" value="AAA_lid_3"/>
    <property type="match status" value="2"/>
</dbReference>
<dbReference type="InterPro" id="IPR003959">
    <property type="entry name" value="ATPase_AAA_core"/>
</dbReference>
<dbReference type="InterPro" id="IPR011990">
    <property type="entry name" value="TPR-like_helical_dom_sf"/>
</dbReference>
<dbReference type="STRING" id="93759.A0A1R3JES7"/>
<dbReference type="FunFam" id="1.10.8.60:FF:000038">
    <property type="entry name" value="spermatogenesis-associated protein 5-like protein 1"/>
    <property type="match status" value="1"/>
</dbReference>
<accession>A0A1R3JES7</accession>
<evidence type="ECO:0000256" key="1">
    <source>
        <dbReference type="ARBA" id="ARBA00006914"/>
    </source>
</evidence>
<evidence type="ECO:0000256" key="3">
    <source>
        <dbReference type="ARBA" id="ARBA00022741"/>
    </source>
</evidence>
<evidence type="ECO:0000256" key="4">
    <source>
        <dbReference type="ARBA" id="ARBA00022840"/>
    </source>
</evidence>
<feature type="repeat" description="PPR" evidence="5">
    <location>
        <begin position="1291"/>
        <end position="1330"/>
    </location>
</feature>
<dbReference type="Pfam" id="PF01535">
    <property type="entry name" value="PPR"/>
    <property type="match status" value="2"/>
</dbReference>
<feature type="repeat" description="PPR" evidence="5">
    <location>
        <begin position="1715"/>
        <end position="1749"/>
    </location>
</feature>
<dbReference type="GO" id="GO:0005524">
    <property type="term" value="F:ATP binding"/>
    <property type="evidence" value="ECO:0007669"/>
    <property type="project" value="UniProtKB-KW"/>
</dbReference>
<organism evidence="8 9">
    <name type="scientific">Corchorus olitorius</name>
    <dbReference type="NCBI Taxonomy" id="93759"/>
    <lineage>
        <taxon>Eukaryota</taxon>
        <taxon>Viridiplantae</taxon>
        <taxon>Streptophyta</taxon>
        <taxon>Embryophyta</taxon>
        <taxon>Tracheophyta</taxon>
        <taxon>Spermatophyta</taxon>
        <taxon>Magnoliopsida</taxon>
        <taxon>eudicotyledons</taxon>
        <taxon>Gunneridae</taxon>
        <taxon>Pentapetalae</taxon>
        <taxon>rosids</taxon>
        <taxon>malvids</taxon>
        <taxon>Malvales</taxon>
        <taxon>Malvaceae</taxon>
        <taxon>Grewioideae</taxon>
        <taxon>Apeibeae</taxon>
        <taxon>Corchorus</taxon>
    </lineage>
</organism>
<protein>
    <recommendedName>
        <fullName evidence="7">AAA+ ATPase domain-containing protein</fullName>
    </recommendedName>
</protein>
<feature type="repeat" description="PPR" evidence="5">
    <location>
        <begin position="1471"/>
        <end position="1505"/>
    </location>
</feature>
<dbReference type="SMART" id="SM00382">
    <property type="entry name" value="AAA"/>
    <property type="match status" value="2"/>
</dbReference>
<dbReference type="InterPro" id="IPR003593">
    <property type="entry name" value="AAA+_ATPase"/>
</dbReference>
<dbReference type="SUPFAM" id="SSF81901">
    <property type="entry name" value="HCP-like"/>
    <property type="match status" value="1"/>
</dbReference>
<dbReference type="Pfam" id="PF12854">
    <property type="entry name" value="PPR_1"/>
    <property type="match status" value="1"/>
</dbReference>
<evidence type="ECO:0000313" key="8">
    <source>
        <dbReference type="EMBL" id="OMO93339.1"/>
    </source>
</evidence>
<dbReference type="Proteomes" id="UP000187203">
    <property type="component" value="Unassembled WGS sequence"/>
</dbReference>
<comment type="similarity">
    <text evidence="1">Belongs to the AAA ATPase family.</text>
</comment>
<dbReference type="PANTHER" id="PTHR23077:SF27">
    <property type="entry name" value="ATPASE FAMILY GENE 2 PROTEIN HOMOLOG A"/>
    <property type="match status" value="1"/>
</dbReference>
<dbReference type="Pfam" id="PF00004">
    <property type="entry name" value="AAA"/>
    <property type="match status" value="2"/>
</dbReference>
<feature type="repeat" description="PPR" evidence="5">
    <location>
        <begin position="1645"/>
        <end position="1679"/>
    </location>
</feature>
<dbReference type="InterPro" id="IPR003960">
    <property type="entry name" value="ATPase_AAA_CS"/>
</dbReference>
<sequence length="1800" mass="199074">MPSKSKKQTKTPSRQSNSDPSASPRTPSVTSVDSEVSEEELRGSLEELSRRFPSLIGKSALIGRVNDVDLETRGCKIWLSENSMVSSYIAPGSLVSVSLAALKNKHSNGFPLSSVTDECGKPFGVDSANETAKGVGHYFALATVFPSCKVLKNGVRLSSSLSYTLGSPSSGSIVYVYPIQSELQTGLLSGSEKAHNPSANCLSLFSCKQLYLELTHVRNKKSTSNDISSTMEFSADKIHGQFENGTVSSPKTPLYQLKLSSPHSSKLASPLLEGSASNFSKSNDLYVDSFDVKEILKDESSKKLIETCAASWFYSRNLLCGNLVAIPILSELCIFHVRGAEFAKQDLTNISHSLSPQTLESMEHVNTAFVVDHETKVNLSFLSDLSSETLAARPLPHVQLDLEDEKTIKEHDIPELGGLSKEYAVLKEIISSSVKNTLSSFGLQTTKGVLLHGPPGTGKTSLARLCIHDAGVNLFYVNGPEVVSEYYGESEQELHKVFESATQAAPSVVFIDELDAIAPARKEGGEQLSQRMVATLLNLMDGISKTDGVLVIAATNRPDSIEPALRRPGRLGRELEIGVPSPKQRLDILHTLLSKMDHCISDNQVQQLATATHGFVGADLASLCNEAALVCLRRYAEFMVSSQGLDSCAMPIKHVGHSGNNMEIECGSNVIDIPSGCSGSTSSCKIVFPDSSETVSQITSVQNGISNISGGMSSVEKQCLLRLSFEDFEKARMKVRPSAMREIILEVPKVNWEDVGGQREVKTQLMEAVEWPQKHQDAFRRIGTRPPTGVLMFGPPGCSKTLLARAVASEAGLNFLAVKGPELFSKWVGESEKAVRSLFAKARANAPAIIFFDEIDSLAVIRGKESDGVSVSDRVMSQLLVELDGLHQRVDVTVIAATNRPDKIDPALLRPGRFDRLLYVGPPNKNDREDIFRIHLRKIPCSSDVSLKELAHLTEGCTGADISLICREAAITALEESLDVEEVTMRHLKAAVRQARSSDIQLYQDLSAKFERLVHSSTVEKNLGSKECSIRSTGLPFWKRLMRSVSPLFARFSVAHSPSKSAGGCNGGMSCGRKNSVVNVYLGINGVYYSASSALLLEDHVFDCSPKVKSDRNEVEGLQFPTRRFEFCRNPGLFPLVVRVLKSLNWDIAREIRVYMAVNMYGFDHSIYMFRIIIHIFAMAGMQMEVYSLLRDIVCYYKEFKMDIFELLPCLLDSPDHVHRSADVFNVLIKVFASNLMLENGVDVYVQAKKNGLEPNIKSCNFLLKCLVEANREEFVISLFEDMKNSGPPPNVYTYTIMMNFYCKGYHGRNVDVEQATKLLEDMERDGKNPSVVTYSTYVLGLCRVGCVETALDFVRVLRSRNEPMNSYCYNAVIYGFCQKGELYEASKVLEEMKNFGISPDVYSYSILIDEFCKRGDFEKGLNLIDEMKVNGMKPSHVIYTSLFGGLCKSGLADVALNFIRNLSNDDFEHDLGFYCVLVKAFCLQGDLDSATELLKGMISNNVIPPANSFNWLIHGFCETGLLDKALELFSIMLQCGVLPTLFTFNVIADGYCRVGYLEEALKLINEMHEFGIFPNSYTYNGIIKRLCKQGDSGKACELFPEMLKKNILHDVHYSIIIDGFAKQSNPRKALMFYTRMLKLGVTPTTVTYTILINLFCHRSKMHEACGLFKDMIGKGLVPDTIAYTSVIAGFCRVKDMKKAWSLYKEMLGRGYSPNVVTYTCLIDGFCHLKRMDMANLLIDEMKRREIKPDVVTYTALISGYKKLGDIDLAHELFDEMKRKGIVPDDTAYGALGVDNGMTA</sequence>
<feature type="repeat" description="PPR" evidence="5">
    <location>
        <begin position="1680"/>
        <end position="1714"/>
    </location>
</feature>
<dbReference type="InterPro" id="IPR050168">
    <property type="entry name" value="AAA_ATPase_domain"/>
</dbReference>
<dbReference type="CDD" id="cd19511">
    <property type="entry name" value="RecA-like_CDC48_r2-like"/>
    <property type="match status" value="1"/>
</dbReference>
<dbReference type="InterPro" id="IPR027417">
    <property type="entry name" value="P-loop_NTPase"/>
</dbReference>
<dbReference type="PROSITE" id="PS51375">
    <property type="entry name" value="PPR"/>
    <property type="match status" value="13"/>
</dbReference>
<dbReference type="FunFam" id="3.40.50.300:FF:001406">
    <property type="entry name" value="Putative vesicular transport protein (CDC48)"/>
    <property type="match status" value="1"/>
</dbReference>
<dbReference type="InterPro" id="IPR041569">
    <property type="entry name" value="AAA_lid_3"/>
</dbReference>
<keyword evidence="2" id="KW-0677">Repeat</keyword>
<dbReference type="InterPro" id="IPR002885">
    <property type="entry name" value="PPR_rpt"/>
</dbReference>
<gene>
    <name evidence="8" type="ORF">COLO4_16973</name>
</gene>
<feature type="repeat" description="PPR" evidence="5">
    <location>
        <begin position="1221"/>
        <end position="1255"/>
    </location>
</feature>
<proteinExistence type="inferred from homology"/>
<dbReference type="PROSITE" id="PS00674">
    <property type="entry name" value="AAA"/>
    <property type="match status" value="1"/>
</dbReference>
<name>A0A1R3JES7_9ROSI</name>
<keyword evidence="4" id="KW-0067">ATP-binding</keyword>
<evidence type="ECO:0000256" key="2">
    <source>
        <dbReference type="ARBA" id="ARBA00022737"/>
    </source>
</evidence>
<dbReference type="SUPFAM" id="SSF52540">
    <property type="entry name" value="P-loop containing nucleoside triphosphate hydrolases"/>
    <property type="match status" value="2"/>
</dbReference>
<feature type="repeat" description="PPR" evidence="5">
    <location>
        <begin position="1401"/>
        <end position="1435"/>
    </location>
</feature>
<evidence type="ECO:0000313" key="9">
    <source>
        <dbReference type="Proteomes" id="UP000187203"/>
    </source>
</evidence>
<evidence type="ECO:0000256" key="6">
    <source>
        <dbReference type="SAM" id="MobiDB-lite"/>
    </source>
</evidence>
<dbReference type="Gene3D" id="1.25.40.10">
    <property type="entry name" value="Tetratricopeptide repeat domain"/>
    <property type="match status" value="7"/>
</dbReference>
<feature type="repeat" description="PPR" evidence="5">
    <location>
        <begin position="1576"/>
        <end position="1610"/>
    </location>
</feature>
<feature type="region of interest" description="Disordered" evidence="6">
    <location>
        <begin position="1"/>
        <end position="40"/>
    </location>
</feature>
<dbReference type="Gene3D" id="1.10.8.60">
    <property type="match status" value="2"/>
</dbReference>
<dbReference type="FunFam" id="3.40.50.300:FF:000661">
    <property type="entry name" value="calmodulin-interacting protein 111 isoform X1"/>
    <property type="match status" value="1"/>
</dbReference>
<comment type="caution">
    <text evidence="8">The sequence shown here is derived from an EMBL/GenBank/DDBJ whole genome shotgun (WGS) entry which is preliminary data.</text>
</comment>
<dbReference type="PANTHER" id="PTHR23077">
    <property type="entry name" value="AAA-FAMILY ATPASE"/>
    <property type="match status" value="1"/>
</dbReference>
<feature type="repeat" description="PPR" evidence="5">
    <location>
        <begin position="1256"/>
        <end position="1290"/>
    </location>
</feature>
<keyword evidence="3" id="KW-0547">Nucleotide-binding</keyword>
<dbReference type="Gene3D" id="3.40.50.300">
    <property type="entry name" value="P-loop containing nucleotide triphosphate hydrolases"/>
    <property type="match status" value="2"/>
</dbReference>
<feature type="repeat" description="PPR" evidence="5">
    <location>
        <begin position="1366"/>
        <end position="1400"/>
    </location>
</feature>